<evidence type="ECO:0008006" key="3">
    <source>
        <dbReference type="Google" id="ProtNLM"/>
    </source>
</evidence>
<dbReference type="Proteomes" id="UP001558632">
    <property type="component" value="Unassembled WGS sequence"/>
</dbReference>
<dbReference type="SUPFAM" id="SSF143990">
    <property type="entry name" value="YbiA-like"/>
    <property type="match status" value="4"/>
</dbReference>
<dbReference type="InterPro" id="IPR037238">
    <property type="entry name" value="YbiA-like_sf"/>
</dbReference>
<accession>A0ABR3KI17</accession>
<keyword evidence="2" id="KW-1185">Reference proteome</keyword>
<dbReference type="EMBL" id="JBEUSY010000288">
    <property type="protein sequence ID" value="KAL1238659.1"/>
    <property type="molecule type" value="Genomic_DNA"/>
</dbReference>
<evidence type="ECO:0000313" key="1">
    <source>
        <dbReference type="EMBL" id="KAL1238659.1"/>
    </source>
</evidence>
<comment type="caution">
    <text evidence="1">The sequence shown here is derived from an EMBL/GenBank/DDBJ whole genome shotgun (WGS) entry which is preliminary data.</text>
</comment>
<gene>
    <name evidence="1" type="ORF">TSPI_02251</name>
</gene>
<name>A0ABR3KI17_TRISP</name>
<organism evidence="1 2">
    <name type="scientific">Trichinella spiralis</name>
    <name type="common">Trichina worm</name>
    <dbReference type="NCBI Taxonomy" id="6334"/>
    <lineage>
        <taxon>Eukaryota</taxon>
        <taxon>Metazoa</taxon>
        <taxon>Ecdysozoa</taxon>
        <taxon>Nematoda</taxon>
        <taxon>Enoplea</taxon>
        <taxon>Dorylaimia</taxon>
        <taxon>Trichinellida</taxon>
        <taxon>Trichinellidae</taxon>
        <taxon>Trichinella</taxon>
    </lineage>
</organism>
<sequence length="993" mass="112951">MASTGLWNAFFRNRHFGKLFRSTCNKWFYTCLVGSEDKVVPFKQLVDKFSDSRETFQSSSRGTSNVWRKNCFDKLKCGENVYSFEFLTLERCFAPLSTTFEMPVVAGETLYYTIEHYIAAQFLRDMNRMDAAKEVKSCRRRNRLRLFINEICATLPPEDIQKWRSERMLSAFKKALERKFDQYSELKDLLLETGTLFLLEDLKPATIVFWLTHPSFRPSVLGANINGMLLMEMRSRLMPSLFRETCKMLSCPLCIDMDNAEIRCRLIIWRHFNWTEPLTIPLMNARQMWLEQHGLELYRRALVAKLSQNEHCRLALLGSGNALLIIPAVDRWCPSSFGCAHSSQRAFVVWIQRNGLSAELLRRYWTRSNLIPGFPKLGSNKLGILLMEVRDELRCRQGTFDNLDVETAPLARLCTTANEEQSPLESCSDQLVLVDDGPLGVTYFEPFRTAGLVFYSVDHFHWFTLLVELLGGNEPLGDIARRLLSEPDPGQVEDLVREFVTSRFGEQKFQSLLWSTEREAIYEAAWRCKAAQWSASRRSWPTGVLLAGDRMGSVLGAGVRSLHSLRCWMLKWQVDLETLVDWWHEELPNYRPWAVGANRYGMLLMRVRGDDGQLEKNRGRGKQQLGDAGDYAPAQVLAFDSAHMLGPGFSCGGLVTADGKKFHSPLHCYWFQCLRALGLGHVGNSVVQLASAQRCQTAALNAIDHAGRTGQWVRWRASTAGLAAVRCCARARFASDGNWARALHQTGTSLLVYCDAVEDGWLGCGMDRDKLSEFCVEVGANASLLFHWMRGHCPAPKSFGVNHWGLALMDIRNELCVVDQVSGRMVKDLLLIPNVFMKIKDTYSPAEDVRPTGVNQRGSDMLFACRYPWMMRFRNSKSKKSTSEHVPDNVVDVREAHAVINDCDEEDHNLLKMVERSVFEPCINLDSLFTDPERSYTIGQSMGEKFSELFDPYSLDFEGMVNDDLYNLGRVAAIGSKLLTTVTIMIMIMTDVS</sequence>
<evidence type="ECO:0000313" key="2">
    <source>
        <dbReference type="Proteomes" id="UP001558632"/>
    </source>
</evidence>
<proteinExistence type="predicted"/>
<protein>
    <recommendedName>
        <fullName evidence="3">NADAR domain-containing protein</fullName>
    </recommendedName>
</protein>
<reference evidence="1 2" key="1">
    <citation type="submission" date="2024-07" db="EMBL/GenBank/DDBJ databases">
        <title>Enhanced genomic and transcriptomic resources for Trichinella pseudospiralis and T. spiralis underpin the discovery of pronounced molecular differences between stages and species.</title>
        <authorList>
            <person name="Pasi K.K."/>
            <person name="La Rosa G."/>
            <person name="Gomez-Morales M.A."/>
            <person name="Tosini F."/>
            <person name="Sumanam S."/>
            <person name="Young N.D."/>
            <person name="Chang B.C."/>
            <person name="Robin G.B."/>
        </authorList>
    </citation>
    <scope>NUCLEOTIDE SEQUENCE [LARGE SCALE GENOMIC DNA]</scope>
    <source>
        <strain evidence="1">ISS534</strain>
    </source>
</reference>
<dbReference type="Gene3D" id="1.10.357.40">
    <property type="entry name" value="YbiA-like"/>
    <property type="match status" value="3"/>
</dbReference>